<accession>A0AA88AP11</accession>
<comment type="caution">
    <text evidence="1">The sequence shown here is derived from an EMBL/GenBank/DDBJ whole genome shotgun (WGS) entry which is preliminary data.</text>
</comment>
<keyword evidence="2" id="KW-1185">Reference proteome</keyword>
<organism evidence="1 2">
    <name type="scientific">Ficus carica</name>
    <name type="common">Common fig</name>
    <dbReference type="NCBI Taxonomy" id="3494"/>
    <lineage>
        <taxon>Eukaryota</taxon>
        <taxon>Viridiplantae</taxon>
        <taxon>Streptophyta</taxon>
        <taxon>Embryophyta</taxon>
        <taxon>Tracheophyta</taxon>
        <taxon>Spermatophyta</taxon>
        <taxon>Magnoliopsida</taxon>
        <taxon>eudicotyledons</taxon>
        <taxon>Gunneridae</taxon>
        <taxon>Pentapetalae</taxon>
        <taxon>rosids</taxon>
        <taxon>fabids</taxon>
        <taxon>Rosales</taxon>
        <taxon>Moraceae</taxon>
        <taxon>Ficeae</taxon>
        <taxon>Ficus</taxon>
    </lineage>
</organism>
<evidence type="ECO:0000313" key="2">
    <source>
        <dbReference type="Proteomes" id="UP001187192"/>
    </source>
</evidence>
<reference evidence="1" key="1">
    <citation type="submission" date="2023-07" db="EMBL/GenBank/DDBJ databases">
        <title>draft genome sequence of fig (Ficus carica).</title>
        <authorList>
            <person name="Takahashi T."/>
            <person name="Nishimura K."/>
        </authorList>
    </citation>
    <scope>NUCLEOTIDE SEQUENCE</scope>
</reference>
<dbReference type="Proteomes" id="UP001187192">
    <property type="component" value="Unassembled WGS sequence"/>
</dbReference>
<dbReference type="EMBL" id="BTGU01000059">
    <property type="protein sequence ID" value="GMN55740.1"/>
    <property type="molecule type" value="Genomic_DNA"/>
</dbReference>
<protein>
    <submittedName>
        <fullName evidence="1">Uncharacterized protein</fullName>
    </submittedName>
</protein>
<proteinExistence type="predicted"/>
<dbReference type="AlphaFoldDB" id="A0AA88AP11"/>
<evidence type="ECO:0000313" key="1">
    <source>
        <dbReference type="EMBL" id="GMN55740.1"/>
    </source>
</evidence>
<gene>
    <name evidence="1" type="ORF">TIFTF001_024864</name>
</gene>
<sequence>MSSTLLRPYRRGGGGETQIEDWGGRDLVRGLRGQLSHEASKFMIRR</sequence>
<name>A0AA88AP11_FICCA</name>